<dbReference type="GO" id="GO:0000439">
    <property type="term" value="C:transcription factor TFIIH core complex"/>
    <property type="evidence" value="ECO:0007669"/>
    <property type="project" value="InterPro"/>
</dbReference>
<feature type="domain" description="Transcription factor Tfb2 C-terminal" evidence="10">
    <location>
        <begin position="525"/>
        <end position="583"/>
    </location>
</feature>
<dbReference type="Pfam" id="PF03849">
    <property type="entry name" value="Tfb2"/>
    <property type="match status" value="2"/>
</dbReference>
<evidence type="ECO:0000256" key="7">
    <source>
        <dbReference type="ARBA" id="ARBA00023242"/>
    </source>
</evidence>
<comment type="function">
    <text evidence="8">Component of the general transcription and DNA repair factor IIH (TFIIH) core complex which is involved in general and transcription-coupled nucleotide excision repair (NER) of damaged DNA.</text>
</comment>
<evidence type="ECO:0000313" key="11">
    <source>
        <dbReference type="EMBL" id="CEM24440.1"/>
    </source>
</evidence>
<dbReference type="GO" id="GO:0006289">
    <property type="term" value="P:nucleotide-excision repair"/>
    <property type="evidence" value="ECO:0007669"/>
    <property type="project" value="InterPro"/>
</dbReference>
<reference evidence="11 12" key="1">
    <citation type="submission" date="2014-11" db="EMBL/GenBank/DDBJ databases">
        <authorList>
            <person name="Zhu J."/>
            <person name="Qi W."/>
            <person name="Song R."/>
        </authorList>
    </citation>
    <scope>NUCLEOTIDE SEQUENCE [LARGE SCALE GENOMIC DNA]</scope>
</reference>
<feature type="compositionally biased region" description="Basic and acidic residues" evidence="9">
    <location>
        <begin position="669"/>
        <end position="689"/>
    </location>
</feature>
<accession>A0A0G4G744</accession>
<dbReference type="InterPro" id="IPR040662">
    <property type="entry name" value="Tfb2_C"/>
</dbReference>
<dbReference type="Gene3D" id="3.30.70.2610">
    <property type="match status" value="1"/>
</dbReference>
<dbReference type="EMBL" id="CDMY01000581">
    <property type="protein sequence ID" value="CEM24440.1"/>
    <property type="molecule type" value="Genomic_DNA"/>
</dbReference>
<dbReference type="InParanoid" id="A0A0G4G744"/>
<keyword evidence="4 8" id="KW-0805">Transcription regulation</keyword>
<feature type="region of interest" description="Disordered" evidence="9">
    <location>
        <begin position="411"/>
        <end position="430"/>
    </location>
</feature>
<gene>
    <name evidence="11" type="ORF">Vbra_3192</name>
</gene>
<name>A0A0G4G744_VITBC</name>
<evidence type="ECO:0000256" key="4">
    <source>
        <dbReference type="ARBA" id="ARBA00023015"/>
    </source>
</evidence>
<dbReference type="STRING" id="1169540.A0A0G4G744"/>
<evidence type="ECO:0000256" key="1">
    <source>
        <dbReference type="ARBA" id="ARBA00004123"/>
    </source>
</evidence>
<keyword evidence="5 8" id="KW-0804">Transcription</keyword>
<comment type="similarity">
    <text evidence="2 8">Belongs to the TFB2 family.</text>
</comment>
<dbReference type="InterPro" id="IPR004598">
    <property type="entry name" value="TFIIH_p52/Tfb2"/>
</dbReference>
<evidence type="ECO:0000256" key="6">
    <source>
        <dbReference type="ARBA" id="ARBA00023204"/>
    </source>
</evidence>
<feature type="compositionally biased region" description="Basic and acidic residues" evidence="9">
    <location>
        <begin position="122"/>
        <end position="145"/>
    </location>
</feature>
<feature type="region of interest" description="Disordered" evidence="9">
    <location>
        <begin position="105"/>
        <end position="164"/>
    </location>
</feature>
<feature type="compositionally biased region" description="Basic and acidic residues" evidence="9">
    <location>
        <begin position="235"/>
        <end position="252"/>
    </location>
</feature>
<keyword evidence="3 8" id="KW-0227">DNA damage</keyword>
<dbReference type="OrthoDB" id="364513at2759"/>
<feature type="region of interest" description="Disordered" evidence="9">
    <location>
        <begin position="235"/>
        <end position="256"/>
    </location>
</feature>
<evidence type="ECO:0000256" key="5">
    <source>
        <dbReference type="ARBA" id="ARBA00023163"/>
    </source>
</evidence>
<comment type="subcellular location">
    <subcellularLocation>
        <location evidence="1 8">Nucleus</location>
    </subcellularLocation>
</comment>
<organism evidence="11 12">
    <name type="scientific">Vitrella brassicaformis (strain CCMP3155)</name>
    <dbReference type="NCBI Taxonomy" id="1169540"/>
    <lineage>
        <taxon>Eukaryota</taxon>
        <taxon>Sar</taxon>
        <taxon>Alveolata</taxon>
        <taxon>Colpodellida</taxon>
        <taxon>Vitrellaceae</taxon>
        <taxon>Vitrella</taxon>
    </lineage>
</organism>
<dbReference type="GO" id="GO:0003690">
    <property type="term" value="F:double-stranded DNA binding"/>
    <property type="evidence" value="ECO:0007669"/>
    <property type="project" value="TreeGrafter"/>
</dbReference>
<feature type="region of interest" description="Disordered" evidence="9">
    <location>
        <begin position="1"/>
        <end position="20"/>
    </location>
</feature>
<feature type="region of interest" description="Disordered" evidence="9">
    <location>
        <begin position="631"/>
        <end position="689"/>
    </location>
</feature>
<dbReference type="PhylomeDB" id="A0A0G4G744"/>
<protein>
    <recommendedName>
        <fullName evidence="8">General transcription factor IIH subunit 4</fullName>
    </recommendedName>
</protein>
<keyword evidence="6 8" id="KW-0234">DNA repair</keyword>
<dbReference type="PANTHER" id="PTHR13152">
    <property type="entry name" value="TFIIH, POLYPEPTIDE 4"/>
    <property type="match status" value="1"/>
</dbReference>
<dbReference type="PANTHER" id="PTHR13152:SF0">
    <property type="entry name" value="GENERAL TRANSCRIPTION FACTOR IIH SUBUNIT 4"/>
    <property type="match status" value="1"/>
</dbReference>
<dbReference type="Proteomes" id="UP000041254">
    <property type="component" value="Unassembled WGS sequence"/>
</dbReference>
<dbReference type="Pfam" id="PF18307">
    <property type="entry name" value="Tfb2_C"/>
    <property type="match status" value="1"/>
</dbReference>
<keyword evidence="12" id="KW-1185">Reference proteome</keyword>
<proteinExistence type="inferred from homology"/>
<feature type="compositionally biased region" description="Basic residues" evidence="9">
    <location>
        <begin position="632"/>
        <end position="652"/>
    </location>
</feature>
<evidence type="ECO:0000256" key="8">
    <source>
        <dbReference type="RuleBase" id="RU364024"/>
    </source>
</evidence>
<evidence type="ECO:0000313" key="12">
    <source>
        <dbReference type="Proteomes" id="UP000041254"/>
    </source>
</evidence>
<keyword evidence="7 8" id="KW-0539">Nucleus</keyword>
<dbReference type="OMA" id="RRQLKMW"/>
<evidence type="ECO:0000256" key="3">
    <source>
        <dbReference type="ARBA" id="ARBA00022763"/>
    </source>
</evidence>
<evidence type="ECO:0000256" key="9">
    <source>
        <dbReference type="SAM" id="MobiDB-lite"/>
    </source>
</evidence>
<evidence type="ECO:0000259" key="10">
    <source>
        <dbReference type="Pfam" id="PF18307"/>
    </source>
</evidence>
<dbReference type="AlphaFoldDB" id="A0A0G4G744"/>
<evidence type="ECO:0000256" key="2">
    <source>
        <dbReference type="ARBA" id="ARBA00007132"/>
    </source>
</evidence>
<dbReference type="VEuPathDB" id="CryptoDB:Vbra_3192"/>
<dbReference type="GO" id="GO:0001671">
    <property type="term" value="F:ATPase activator activity"/>
    <property type="evidence" value="ECO:0007669"/>
    <property type="project" value="InterPro"/>
</dbReference>
<sequence>MEPSRGVRSPSGLDPGPSTASPAMDHDLFDFLSTLKDPQISKLYRDPAVVQAVFRSLVPLARNLVMRLLYVQATMQEKLVAFWHRDTSEAKAARKEAMLQMKRWRLLQPPRENAAVTAAKQQGKDKQADGEKDRRGEGDKDKKGGGGEAASAAGGGAAKKPDEPGDEVMSLFVLNKTFQETLKTKNISEGLGEEGLMTPLPRLPSARHSPERHQLHEHASKKLQALLAYLVSEDRATDSTRDEPLQMSDRPRTARAPNNMDLINVLQRKRLVVMDGTHDEGGRGVMTGGISQVAFQFMLKDMRKQLASLVGEYLRMVEQEDESGFQLNDSLVVAFTLTQTRIGQPMNVSKLTPPQKRFISFARELGLVWVRKSDLNKVSAYHPTPTALLLKQEGDEVQQLVTALTSAAAEAARQSSSSHHSNEPAGEGANEGLEMGIMVQSNFKVYAYTTSTLQISLLGAFCRLDCQLKNCLIGALTRDSCGQAFRSGITAQQILRYLKTHAHPVLHARHQKEGRSILPDNVEIQLRLWERERKRVKMTPSQVFMGFMNRENRTVENRERCLTWFKRVEKYARDRGCLVWASTPSVPDASVENVPENHDFGDFIAVRAEDGDSVKQRITSLREHIFYGVGHSHGHGHHGHGHHGHGHGHHGHGQAGQSTSAAGGAGRTRKAERPPMEGEQPPDKQARRA</sequence>
<dbReference type="GO" id="GO:0005675">
    <property type="term" value="C:transcription factor TFIIH holo complex"/>
    <property type="evidence" value="ECO:0007669"/>
    <property type="project" value="TreeGrafter"/>
</dbReference>